<dbReference type="AlphaFoldDB" id="A0A3A8KD03"/>
<sequence>MGETSGSNEAAPGLALLPRQGTPRLLGPLLLDYLGLEALPPMPGATGIDGLMAAAGFLRRDGARNLWEREDRTLLVGEEPLEDGGRLVWALPVPWSASQAASPVSQASPTGERVADRVRYLSLASHDLRGSLANIRSYAALLLNGRIPLEPKAQRGLETILRNADRALSFAQDFFDSSRADLGALACERERQQLLPILDAAVERTRAAASAANVALALDDLPELPNVEVDAGRIQHAVESFVHHLLGRAQPGESLHVRAARVGHEVRVEVRRDGAAVPEEDISAVFQCEERAFRERKLEDPLRVFLARQEVEAHGGQVGAQADAGGTTLFLTLPVSLAASETRELGHPAGWQA</sequence>
<keyword evidence="6" id="KW-1185">Reference proteome</keyword>
<feature type="domain" description="Histidine kinase" evidence="4">
    <location>
        <begin position="123"/>
        <end position="337"/>
    </location>
</feature>
<keyword evidence="5" id="KW-0418">Kinase</keyword>
<dbReference type="InterPro" id="IPR003661">
    <property type="entry name" value="HisK_dim/P_dom"/>
</dbReference>
<dbReference type="PANTHER" id="PTHR43547:SF2">
    <property type="entry name" value="HYBRID SIGNAL TRANSDUCTION HISTIDINE KINASE C"/>
    <property type="match status" value="1"/>
</dbReference>
<dbReference type="SMART" id="SM00388">
    <property type="entry name" value="HisKA"/>
    <property type="match status" value="1"/>
</dbReference>
<gene>
    <name evidence="5" type="ORF">D7X32_17490</name>
</gene>
<dbReference type="OrthoDB" id="5499381at2"/>
<dbReference type="InterPro" id="IPR036890">
    <property type="entry name" value="HATPase_C_sf"/>
</dbReference>
<dbReference type="InterPro" id="IPR036097">
    <property type="entry name" value="HisK_dim/P_sf"/>
</dbReference>
<evidence type="ECO:0000313" key="5">
    <source>
        <dbReference type="EMBL" id="RKH02225.1"/>
    </source>
</evidence>
<dbReference type="Gene3D" id="3.30.565.10">
    <property type="entry name" value="Histidine kinase-like ATPase, C-terminal domain"/>
    <property type="match status" value="1"/>
</dbReference>
<organism evidence="5 6">
    <name type="scientific">Corallococcus carmarthensis</name>
    <dbReference type="NCBI Taxonomy" id="2316728"/>
    <lineage>
        <taxon>Bacteria</taxon>
        <taxon>Pseudomonadati</taxon>
        <taxon>Myxococcota</taxon>
        <taxon>Myxococcia</taxon>
        <taxon>Myxococcales</taxon>
        <taxon>Cystobacterineae</taxon>
        <taxon>Myxococcaceae</taxon>
        <taxon>Corallococcus</taxon>
    </lineage>
</organism>
<evidence type="ECO:0000256" key="2">
    <source>
        <dbReference type="ARBA" id="ARBA00012438"/>
    </source>
</evidence>
<dbReference type="SUPFAM" id="SSF47384">
    <property type="entry name" value="Homodimeric domain of signal transducing histidine kinase"/>
    <property type="match status" value="1"/>
</dbReference>
<accession>A0A3A8KD03</accession>
<dbReference type="InterPro" id="IPR003594">
    <property type="entry name" value="HATPase_dom"/>
</dbReference>
<dbReference type="Pfam" id="PF02518">
    <property type="entry name" value="HATPase_c"/>
    <property type="match status" value="1"/>
</dbReference>
<comment type="caution">
    <text evidence="5">The sequence shown here is derived from an EMBL/GenBank/DDBJ whole genome shotgun (WGS) entry which is preliminary data.</text>
</comment>
<name>A0A3A8KD03_9BACT</name>
<dbReference type="Pfam" id="PF00512">
    <property type="entry name" value="HisKA"/>
    <property type="match status" value="1"/>
</dbReference>
<evidence type="ECO:0000256" key="1">
    <source>
        <dbReference type="ARBA" id="ARBA00000085"/>
    </source>
</evidence>
<evidence type="ECO:0000256" key="3">
    <source>
        <dbReference type="ARBA" id="ARBA00022553"/>
    </source>
</evidence>
<dbReference type="EMBL" id="RAWE01000057">
    <property type="protein sequence ID" value="RKH02225.1"/>
    <property type="molecule type" value="Genomic_DNA"/>
</dbReference>
<dbReference type="InterPro" id="IPR005467">
    <property type="entry name" value="His_kinase_dom"/>
</dbReference>
<dbReference type="Proteomes" id="UP000268313">
    <property type="component" value="Unassembled WGS sequence"/>
</dbReference>
<reference evidence="6" key="1">
    <citation type="submission" date="2018-09" db="EMBL/GenBank/DDBJ databases">
        <authorList>
            <person name="Livingstone P.G."/>
            <person name="Whitworth D.E."/>
        </authorList>
    </citation>
    <scope>NUCLEOTIDE SEQUENCE [LARGE SCALE GENOMIC DNA]</scope>
    <source>
        <strain evidence="6">CA043D</strain>
    </source>
</reference>
<dbReference type="PROSITE" id="PS50109">
    <property type="entry name" value="HIS_KIN"/>
    <property type="match status" value="1"/>
</dbReference>
<protein>
    <recommendedName>
        <fullName evidence="2">histidine kinase</fullName>
        <ecNumber evidence="2">2.7.13.3</ecNumber>
    </recommendedName>
</protein>
<dbReference type="EC" id="2.7.13.3" evidence="2"/>
<dbReference type="RefSeq" id="WP_120603692.1">
    <property type="nucleotide sequence ID" value="NZ_RAWE01000057.1"/>
</dbReference>
<evidence type="ECO:0000259" key="4">
    <source>
        <dbReference type="PROSITE" id="PS50109"/>
    </source>
</evidence>
<comment type="catalytic activity">
    <reaction evidence="1">
        <text>ATP + protein L-histidine = ADP + protein N-phospho-L-histidine.</text>
        <dbReference type="EC" id="2.7.13.3"/>
    </reaction>
</comment>
<dbReference type="Gene3D" id="1.10.287.130">
    <property type="match status" value="1"/>
</dbReference>
<dbReference type="SUPFAM" id="SSF55874">
    <property type="entry name" value="ATPase domain of HSP90 chaperone/DNA topoisomerase II/histidine kinase"/>
    <property type="match status" value="1"/>
</dbReference>
<dbReference type="PANTHER" id="PTHR43547">
    <property type="entry name" value="TWO-COMPONENT HISTIDINE KINASE"/>
    <property type="match status" value="1"/>
</dbReference>
<proteinExistence type="predicted"/>
<evidence type="ECO:0000313" key="6">
    <source>
        <dbReference type="Proteomes" id="UP000268313"/>
    </source>
</evidence>
<keyword evidence="3" id="KW-0597">Phosphoprotein</keyword>
<dbReference type="GO" id="GO:0000155">
    <property type="term" value="F:phosphorelay sensor kinase activity"/>
    <property type="evidence" value="ECO:0007669"/>
    <property type="project" value="InterPro"/>
</dbReference>
<keyword evidence="5" id="KW-0808">Transferase</keyword>